<feature type="compositionally biased region" description="Low complexity" evidence="2">
    <location>
        <begin position="169"/>
        <end position="224"/>
    </location>
</feature>
<keyword evidence="6" id="KW-1185">Reference proteome</keyword>
<sequence length="415" mass="45418">MSTRTILFPSLFSGLMAFACAGLGLPAQASAQPTPAQPSGAQPGANPAPPQPGYRPLPAPLQQQQPQQPGYSPQPDYQQQQQQQQPPPPPQQGYPQQQQPPPQQGYPQQPQQQQPPQQQPQQQQPQQGYPQQPPPQQGYPQQPPQQQPEPQQGYPQQQPPPPQPPPQQQQPGYPQQGYPPQQQGYPQPGYPQQQPQQQPAPQQGYPQQGPQQGYPQQQPQQGYPQQPPPQPAPVEDEGGNKLTLSSVLSNLQLGFYLGTGSLETKTNGKDLSTDLFGYGIFVRYRINERWEAELSMAAESGTVKVNSAASRSFQPIYSGSALFHAFEVVGVDLYGRAGLGFSTEAYQNLNFSTTKLEASATHLHLGVGASYIFRQNIGVSLEGRYQMTRRGANEMLTETANGSGPLFTLAGSYHF</sequence>
<evidence type="ECO:0000313" key="5">
    <source>
        <dbReference type="EMBL" id="ACY16582.1"/>
    </source>
</evidence>
<dbReference type="STRING" id="502025.Hoch_4084"/>
<evidence type="ECO:0000256" key="2">
    <source>
        <dbReference type="SAM" id="MobiDB-lite"/>
    </source>
</evidence>
<dbReference type="Proteomes" id="UP000001880">
    <property type="component" value="Chromosome"/>
</dbReference>
<feature type="compositionally biased region" description="Pro residues" evidence="2">
    <location>
        <begin position="46"/>
        <end position="59"/>
    </location>
</feature>
<dbReference type="KEGG" id="hoh:Hoch_4084"/>
<dbReference type="Pfam" id="PF13505">
    <property type="entry name" value="OMP_b-brl"/>
    <property type="match status" value="1"/>
</dbReference>
<dbReference type="SUPFAM" id="SSF56925">
    <property type="entry name" value="OMPA-like"/>
    <property type="match status" value="1"/>
</dbReference>
<evidence type="ECO:0000256" key="1">
    <source>
        <dbReference type="ARBA" id="ARBA00022729"/>
    </source>
</evidence>
<dbReference type="AlphaFoldDB" id="D0LJK8"/>
<accession>D0LJK8</accession>
<feature type="compositionally biased region" description="Low complexity" evidence="2">
    <location>
        <begin position="28"/>
        <end position="45"/>
    </location>
</feature>
<protein>
    <recommendedName>
        <fullName evidence="4">Outer membrane protein beta-barrel domain-containing protein</fullName>
    </recommendedName>
</protein>
<dbReference type="HOGENOM" id="CLU_661848_0_0_7"/>
<feature type="compositionally biased region" description="Low complexity" evidence="2">
    <location>
        <begin position="105"/>
        <end position="130"/>
    </location>
</feature>
<dbReference type="PRINTS" id="PR01217">
    <property type="entry name" value="PRICHEXTENSN"/>
</dbReference>
<evidence type="ECO:0000313" key="6">
    <source>
        <dbReference type="Proteomes" id="UP000001880"/>
    </source>
</evidence>
<feature type="region of interest" description="Disordered" evidence="2">
    <location>
        <begin position="28"/>
        <end position="240"/>
    </location>
</feature>
<proteinExistence type="predicted"/>
<feature type="signal peptide" evidence="3">
    <location>
        <begin position="1"/>
        <end position="31"/>
    </location>
</feature>
<dbReference type="InterPro" id="IPR011250">
    <property type="entry name" value="OMP/PagP_B-barrel"/>
</dbReference>
<feature type="domain" description="Outer membrane protein beta-barrel" evidence="4">
    <location>
        <begin position="251"/>
        <end position="390"/>
    </location>
</feature>
<dbReference type="Gene3D" id="2.40.160.20">
    <property type="match status" value="1"/>
</dbReference>
<feature type="chain" id="PRO_5003011419" description="Outer membrane protein beta-barrel domain-containing protein" evidence="3">
    <location>
        <begin position="32"/>
        <end position="415"/>
    </location>
</feature>
<dbReference type="PROSITE" id="PS51257">
    <property type="entry name" value="PROKAR_LIPOPROTEIN"/>
    <property type="match status" value="1"/>
</dbReference>
<dbReference type="EMBL" id="CP001804">
    <property type="protein sequence ID" value="ACY16582.1"/>
    <property type="molecule type" value="Genomic_DNA"/>
</dbReference>
<feature type="compositionally biased region" description="Pro residues" evidence="2">
    <location>
        <begin position="131"/>
        <end position="147"/>
    </location>
</feature>
<name>D0LJK8_HALO1</name>
<feature type="compositionally biased region" description="Low complexity" evidence="2">
    <location>
        <begin position="62"/>
        <end position="84"/>
    </location>
</feature>
<evidence type="ECO:0000259" key="4">
    <source>
        <dbReference type="Pfam" id="PF13505"/>
    </source>
</evidence>
<gene>
    <name evidence="5" type="ordered locus">Hoch_4084</name>
</gene>
<dbReference type="RefSeq" id="WP_012829180.1">
    <property type="nucleotide sequence ID" value="NC_013440.1"/>
</dbReference>
<organism evidence="5 6">
    <name type="scientific">Haliangium ochraceum (strain DSM 14365 / JCM 11303 / SMP-2)</name>
    <dbReference type="NCBI Taxonomy" id="502025"/>
    <lineage>
        <taxon>Bacteria</taxon>
        <taxon>Pseudomonadati</taxon>
        <taxon>Myxococcota</taxon>
        <taxon>Polyangia</taxon>
        <taxon>Haliangiales</taxon>
        <taxon>Kofleriaceae</taxon>
        <taxon>Haliangium</taxon>
    </lineage>
</organism>
<reference evidence="5 6" key="1">
    <citation type="journal article" date="2010" name="Stand. Genomic Sci.">
        <title>Complete genome sequence of Haliangium ochraceum type strain (SMP-2).</title>
        <authorList>
            <consortium name="US DOE Joint Genome Institute (JGI-PGF)"/>
            <person name="Ivanova N."/>
            <person name="Daum C."/>
            <person name="Lang E."/>
            <person name="Abt B."/>
            <person name="Kopitz M."/>
            <person name="Saunders E."/>
            <person name="Lapidus A."/>
            <person name="Lucas S."/>
            <person name="Glavina Del Rio T."/>
            <person name="Nolan M."/>
            <person name="Tice H."/>
            <person name="Copeland A."/>
            <person name="Cheng J.F."/>
            <person name="Chen F."/>
            <person name="Bruce D."/>
            <person name="Goodwin L."/>
            <person name="Pitluck S."/>
            <person name="Mavromatis K."/>
            <person name="Pati A."/>
            <person name="Mikhailova N."/>
            <person name="Chen A."/>
            <person name="Palaniappan K."/>
            <person name="Land M."/>
            <person name="Hauser L."/>
            <person name="Chang Y.J."/>
            <person name="Jeffries C.D."/>
            <person name="Detter J.C."/>
            <person name="Brettin T."/>
            <person name="Rohde M."/>
            <person name="Goker M."/>
            <person name="Bristow J."/>
            <person name="Markowitz V."/>
            <person name="Eisen J.A."/>
            <person name="Hugenholtz P."/>
            <person name="Kyrpides N.C."/>
            <person name="Klenk H.P."/>
        </authorList>
    </citation>
    <scope>NUCLEOTIDE SEQUENCE [LARGE SCALE GENOMIC DNA]</scope>
    <source>
        <strain evidence="6">DSM 14365 / CIP 107738 / JCM 11303 / AJ 13395 / SMP-2</strain>
    </source>
</reference>
<evidence type="ECO:0000256" key="3">
    <source>
        <dbReference type="SAM" id="SignalP"/>
    </source>
</evidence>
<dbReference type="eggNOG" id="COG3637">
    <property type="taxonomic scope" value="Bacteria"/>
</dbReference>
<feature type="compositionally biased region" description="Pro residues" evidence="2">
    <location>
        <begin position="85"/>
        <end position="104"/>
    </location>
</feature>
<keyword evidence="1 3" id="KW-0732">Signal</keyword>
<dbReference type="InterPro" id="IPR027385">
    <property type="entry name" value="Beta-barrel_OMP"/>
</dbReference>
<feature type="compositionally biased region" description="Pro residues" evidence="2">
    <location>
        <begin position="157"/>
        <end position="168"/>
    </location>
</feature>